<reference evidence="1 2" key="1">
    <citation type="submission" date="2020-08" db="EMBL/GenBank/DDBJ databases">
        <title>Genomic Encyclopedia of Type Strains, Phase III (KMG-III): the genomes of soil and plant-associated and newly described type strains.</title>
        <authorList>
            <person name="Whitman W."/>
        </authorList>
    </citation>
    <scope>NUCLEOTIDE SEQUENCE [LARGE SCALE GENOMIC DNA]</scope>
    <source>
        <strain evidence="1 2">CECT 3259</strain>
    </source>
</reference>
<comment type="caution">
    <text evidence="1">The sequence shown here is derived from an EMBL/GenBank/DDBJ whole genome shotgun (WGS) entry which is preliminary data.</text>
</comment>
<proteinExistence type="predicted"/>
<dbReference type="EMBL" id="JACHJF010000030">
    <property type="protein sequence ID" value="MBB5122591.1"/>
    <property type="molecule type" value="Genomic_DNA"/>
</dbReference>
<organism evidence="1 2">
    <name type="scientific">Streptomyces eurocidicus</name>
    <name type="common">Streptoverticillium eurocidicus</name>
    <dbReference type="NCBI Taxonomy" id="66423"/>
    <lineage>
        <taxon>Bacteria</taxon>
        <taxon>Bacillati</taxon>
        <taxon>Actinomycetota</taxon>
        <taxon>Actinomycetes</taxon>
        <taxon>Kitasatosporales</taxon>
        <taxon>Streptomycetaceae</taxon>
        <taxon>Streptomyces</taxon>
    </lineage>
</organism>
<evidence type="ECO:0000313" key="2">
    <source>
        <dbReference type="Proteomes" id="UP000528608"/>
    </source>
</evidence>
<protein>
    <submittedName>
        <fullName evidence="1">Uncharacterized protein</fullName>
    </submittedName>
</protein>
<evidence type="ECO:0000313" key="1">
    <source>
        <dbReference type="EMBL" id="MBB5122591.1"/>
    </source>
</evidence>
<dbReference type="AlphaFoldDB" id="A0A7W8BHU8"/>
<name>A0A7W8BHU8_STREU</name>
<sequence>MFYFRDVDGYVIGVNDKTALQAGDLGKYA</sequence>
<accession>A0A7W8BHU8</accession>
<dbReference type="Proteomes" id="UP000528608">
    <property type="component" value="Unassembled WGS sequence"/>
</dbReference>
<gene>
    <name evidence="1" type="ORF">FHS36_006064</name>
</gene>